<comment type="caution">
    <text evidence="2">The sequence shown here is derived from an EMBL/GenBank/DDBJ whole genome shotgun (WGS) entry which is preliminary data.</text>
</comment>
<sequence>MSTQIEPASCRFYISLPVDDAKSLDALAEVAERLKLSLWPDSANEERRKYSDFNRSKVHITLWACDLLVGEEPLKERLKIFMRNNRRRFSNLKIRFEKLSYLAKTKTRYIVVCLDPSCRKKIEALKHCLEKSFRDLGKSLLDRDTCQLHCSIVACTSLNVRVNLLDVLRDFRPTIADVNEIHPTRLIVTSKWKVLACGTFQNGSVNDSQLIQRTSGISSDGRESPVMDDAFEEDDDVTSRTIELINFPVTPNEQPRQLLLTVSSLVGYPLKEWMICSCERDSSQINTDQRAPDIVAVLADQEIRNEFLANVKEYWKNHEYTVYATAVDSHLPNNKISVVRQLPVEKKLLLGKAKRFRIEHGFKYCWMEDNEICLRKDDTGPVYPIRTIKQLQNMVEERLEGQPCCYIRRQQVF</sequence>
<evidence type="ECO:0000259" key="1">
    <source>
        <dbReference type="Pfam" id="PF25298"/>
    </source>
</evidence>
<dbReference type="InParanoid" id="A0A1V9XUP4"/>
<dbReference type="Proteomes" id="UP000192247">
    <property type="component" value="Unassembled WGS sequence"/>
</dbReference>
<dbReference type="Gene3D" id="3.90.1140.10">
    <property type="entry name" value="Cyclic phosphodiesterase"/>
    <property type="match status" value="1"/>
</dbReference>
<gene>
    <name evidence="2" type="ORF">BIW11_07271</name>
</gene>
<dbReference type="InterPro" id="IPR057251">
    <property type="entry name" value="FP_C"/>
</dbReference>
<dbReference type="OrthoDB" id="6509976at2759"/>
<proteinExistence type="predicted"/>
<protein>
    <recommendedName>
        <fullName evidence="1">FP protein C-terminal domain-containing protein</fullName>
    </recommendedName>
</protein>
<feature type="domain" description="FP protein C-terminal" evidence="1">
    <location>
        <begin position="345"/>
        <end position="394"/>
    </location>
</feature>
<dbReference type="EMBL" id="MNPL01003841">
    <property type="protein sequence ID" value="OQR77195.1"/>
    <property type="molecule type" value="Genomic_DNA"/>
</dbReference>
<dbReference type="Pfam" id="PF25298">
    <property type="entry name" value="Baculo_FP_2nd"/>
    <property type="match status" value="1"/>
</dbReference>
<evidence type="ECO:0000313" key="3">
    <source>
        <dbReference type="Proteomes" id="UP000192247"/>
    </source>
</evidence>
<evidence type="ECO:0000313" key="2">
    <source>
        <dbReference type="EMBL" id="OQR77195.1"/>
    </source>
</evidence>
<keyword evidence="3" id="KW-1185">Reference proteome</keyword>
<name>A0A1V9XUP4_9ACAR</name>
<accession>A0A1V9XUP4</accession>
<dbReference type="AlphaFoldDB" id="A0A1V9XUP4"/>
<reference evidence="2 3" key="1">
    <citation type="journal article" date="2017" name="Gigascience">
        <title>Draft genome of the honey bee ectoparasitic mite, Tropilaelaps mercedesae, is shaped by the parasitic life history.</title>
        <authorList>
            <person name="Dong X."/>
            <person name="Armstrong S.D."/>
            <person name="Xia D."/>
            <person name="Makepeace B.L."/>
            <person name="Darby A.C."/>
            <person name="Kadowaki T."/>
        </authorList>
    </citation>
    <scope>NUCLEOTIDE SEQUENCE [LARGE SCALE GENOMIC DNA]</scope>
    <source>
        <strain evidence="2">Wuxi-XJTLU</strain>
    </source>
</reference>
<organism evidence="2 3">
    <name type="scientific">Tropilaelaps mercedesae</name>
    <dbReference type="NCBI Taxonomy" id="418985"/>
    <lineage>
        <taxon>Eukaryota</taxon>
        <taxon>Metazoa</taxon>
        <taxon>Ecdysozoa</taxon>
        <taxon>Arthropoda</taxon>
        <taxon>Chelicerata</taxon>
        <taxon>Arachnida</taxon>
        <taxon>Acari</taxon>
        <taxon>Parasitiformes</taxon>
        <taxon>Mesostigmata</taxon>
        <taxon>Gamasina</taxon>
        <taxon>Dermanyssoidea</taxon>
        <taxon>Laelapidae</taxon>
        <taxon>Tropilaelaps</taxon>
    </lineage>
</organism>